<accession>A0ACB8XZL2</accession>
<evidence type="ECO:0000313" key="2">
    <source>
        <dbReference type="Proteomes" id="UP001056120"/>
    </source>
</evidence>
<dbReference type="Proteomes" id="UP001056120">
    <property type="component" value="Linkage Group LG29"/>
</dbReference>
<reference evidence="2" key="1">
    <citation type="journal article" date="2022" name="Mol. Ecol. Resour.">
        <title>The genomes of chicory, endive, great burdock and yacon provide insights into Asteraceae palaeo-polyploidization history and plant inulin production.</title>
        <authorList>
            <person name="Fan W."/>
            <person name="Wang S."/>
            <person name="Wang H."/>
            <person name="Wang A."/>
            <person name="Jiang F."/>
            <person name="Liu H."/>
            <person name="Zhao H."/>
            <person name="Xu D."/>
            <person name="Zhang Y."/>
        </authorList>
    </citation>
    <scope>NUCLEOTIDE SEQUENCE [LARGE SCALE GENOMIC DNA]</scope>
    <source>
        <strain evidence="2">cv. Yunnan</strain>
    </source>
</reference>
<gene>
    <name evidence="1" type="ORF">L1987_85975</name>
</gene>
<organism evidence="1 2">
    <name type="scientific">Smallanthus sonchifolius</name>
    <dbReference type="NCBI Taxonomy" id="185202"/>
    <lineage>
        <taxon>Eukaryota</taxon>
        <taxon>Viridiplantae</taxon>
        <taxon>Streptophyta</taxon>
        <taxon>Embryophyta</taxon>
        <taxon>Tracheophyta</taxon>
        <taxon>Spermatophyta</taxon>
        <taxon>Magnoliopsida</taxon>
        <taxon>eudicotyledons</taxon>
        <taxon>Gunneridae</taxon>
        <taxon>Pentapetalae</taxon>
        <taxon>asterids</taxon>
        <taxon>campanulids</taxon>
        <taxon>Asterales</taxon>
        <taxon>Asteraceae</taxon>
        <taxon>Asteroideae</taxon>
        <taxon>Heliantheae alliance</taxon>
        <taxon>Millerieae</taxon>
        <taxon>Smallanthus</taxon>
    </lineage>
</organism>
<sequence>MSSHVKICKLKINKTVEFSQLTPTLYEKYIADMYVLMGGFGNRFKAYFDLILDFHARKNIKMEITKMGKIKKAYNERMGRLKTIVEEKEDELKVLLEDVKHKKHLLYDLMSISEEK</sequence>
<dbReference type="EMBL" id="CM042046">
    <property type="protein sequence ID" value="KAI3676369.1"/>
    <property type="molecule type" value="Genomic_DNA"/>
</dbReference>
<name>A0ACB8XZL2_9ASTR</name>
<reference evidence="1 2" key="2">
    <citation type="journal article" date="2022" name="Mol. Ecol. Resour.">
        <title>The genomes of chicory, endive, great burdock and yacon provide insights into Asteraceae paleo-polyploidization history and plant inulin production.</title>
        <authorList>
            <person name="Fan W."/>
            <person name="Wang S."/>
            <person name="Wang H."/>
            <person name="Wang A."/>
            <person name="Jiang F."/>
            <person name="Liu H."/>
            <person name="Zhao H."/>
            <person name="Xu D."/>
            <person name="Zhang Y."/>
        </authorList>
    </citation>
    <scope>NUCLEOTIDE SEQUENCE [LARGE SCALE GENOMIC DNA]</scope>
    <source>
        <strain evidence="2">cv. Yunnan</strain>
        <tissue evidence="1">Leaves</tissue>
    </source>
</reference>
<evidence type="ECO:0000313" key="1">
    <source>
        <dbReference type="EMBL" id="KAI3676369.1"/>
    </source>
</evidence>
<keyword evidence="2" id="KW-1185">Reference proteome</keyword>
<protein>
    <submittedName>
        <fullName evidence="1">Uncharacterized protein</fullName>
    </submittedName>
</protein>
<comment type="caution">
    <text evidence="1">The sequence shown here is derived from an EMBL/GenBank/DDBJ whole genome shotgun (WGS) entry which is preliminary data.</text>
</comment>
<proteinExistence type="predicted"/>